<organism evidence="2 3">
    <name type="scientific">Orbilia brochopaga</name>
    <dbReference type="NCBI Taxonomy" id="3140254"/>
    <lineage>
        <taxon>Eukaryota</taxon>
        <taxon>Fungi</taxon>
        <taxon>Dikarya</taxon>
        <taxon>Ascomycota</taxon>
        <taxon>Pezizomycotina</taxon>
        <taxon>Orbiliomycetes</taxon>
        <taxon>Orbiliales</taxon>
        <taxon>Orbiliaceae</taxon>
        <taxon>Orbilia</taxon>
    </lineage>
</organism>
<evidence type="ECO:0000313" key="3">
    <source>
        <dbReference type="Proteomes" id="UP001375240"/>
    </source>
</evidence>
<feature type="chain" id="PRO_5043956561" description="Apple domain-containing protein" evidence="1">
    <location>
        <begin position="17"/>
        <end position="325"/>
    </location>
</feature>
<name>A0AAV9U1P5_9PEZI</name>
<evidence type="ECO:0008006" key="4">
    <source>
        <dbReference type="Google" id="ProtNLM"/>
    </source>
</evidence>
<keyword evidence="3" id="KW-1185">Reference proteome</keyword>
<protein>
    <recommendedName>
        <fullName evidence="4">Apple domain-containing protein</fullName>
    </recommendedName>
</protein>
<comment type="caution">
    <text evidence="2">The sequence shown here is derived from an EMBL/GenBank/DDBJ whole genome shotgun (WGS) entry which is preliminary data.</text>
</comment>
<proteinExistence type="predicted"/>
<accession>A0AAV9U1P5</accession>
<dbReference type="AlphaFoldDB" id="A0AAV9U1P5"/>
<sequence length="325" mass="34070">MKYLLPVLGVAATASAAVLQRDCPGDNCVRAVRNPTRPGAADCSSYLQRTVTPATVTFYVTNTESYVATSTDPQTLTNTIAATVTETVPTTLVVTLDSTATITKQALGKRQETEIPSNIPTYASPCAGASRYSSACSCIGVLPTAITVAAPSTTVTLSTTVSLTEVVLPTLATIAITVTDHTVTTVRTDATRTENIATVTIEPQCANLAASPVNYQQAGKLIIAGVGGSRLVSEATSAQDCCSSCYRNGFCFGFSWGNFDPTWYNINDFNQQPPVSPNQQCYHFVFVNTALGCYYDGVAFGPTRGQAPPGGAASFGYGGCRVSAW</sequence>
<dbReference type="Proteomes" id="UP001375240">
    <property type="component" value="Unassembled WGS sequence"/>
</dbReference>
<evidence type="ECO:0000313" key="2">
    <source>
        <dbReference type="EMBL" id="KAK6332696.1"/>
    </source>
</evidence>
<evidence type="ECO:0000256" key="1">
    <source>
        <dbReference type="SAM" id="SignalP"/>
    </source>
</evidence>
<gene>
    <name evidence="2" type="ORF">TWF696_002725</name>
</gene>
<feature type="signal peptide" evidence="1">
    <location>
        <begin position="1"/>
        <end position="16"/>
    </location>
</feature>
<keyword evidence="1" id="KW-0732">Signal</keyword>
<reference evidence="2 3" key="1">
    <citation type="submission" date="2019-10" db="EMBL/GenBank/DDBJ databases">
        <authorList>
            <person name="Palmer J.M."/>
        </authorList>
    </citation>
    <scope>NUCLEOTIDE SEQUENCE [LARGE SCALE GENOMIC DNA]</scope>
    <source>
        <strain evidence="2 3">TWF696</strain>
    </source>
</reference>
<dbReference type="EMBL" id="JAVHNQ010000014">
    <property type="protein sequence ID" value="KAK6332696.1"/>
    <property type="molecule type" value="Genomic_DNA"/>
</dbReference>